<dbReference type="Proteomes" id="UP000703269">
    <property type="component" value="Unassembled WGS sequence"/>
</dbReference>
<dbReference type="EMBL" id="BPQB01000122">
    <property type="protein sequence ID" value="GJE99844.1"/>
    <property type="molecule type" value="Genomic_DNA"/>
</dbReference>
<protein>
    <submittedName>
        <fullName evidence="1">Uncharacterized protein</fullName>
    </submittedName>
</protein>
<reference evidence="1 2" key="1">
    <citation type="submission" date="2021-08" db="EMBL/GenBank/DDBJ databases">
        <title>Draft Genome Sequence of Phanerochaete sordida strain YK-624.</title>
        <authorList>
            <person name="Mori T."/>
            <person name="Dohra H."/>
            <person name="Suzuki T."/>
            <person name="Kawagishi H."/>
            <person name="Hirai H."/>
        </authorList>
    </citation>
    <scope>NUCLEOTIDE SEQUENCE [LARGE SCALE GENOMIC DNA]</scope>
    <source>
        <strain evidence="1 2">YK-624</strain>
    </source>
</reference>
<comment type="caution">
    <text evidence="1">The sequence shown here is derived from an EMBL/GenBank/DDBJ whole genome shotgun (WGS) entry which is preliminary data.</text>
</comment>
<name>A0A9P3GV76_9APHY</name>
<evidence type="ECO:0000313" key="2">
    <source>
        <dbReference type="Proteomes" id="UP000703269"/>
    </source>
</evidence>
<evidence type="ECO:0000313" key="1">
    <source>
        <dbReference type="EMBL" id="GJE99844.1"/>
    </source>
</evidence>
<proteinExistence type="predicted"/>
<dbReference type="AlphaFoldDB" id="A0A9P3GV76"/>
<organism evidence="1 2">
    <name type="scientific">Phanerochaete sordida</name>
    <dbReference type="NCBI Taxonomy" id="48140"/>
    <lineage>
        <taxon>Eukaryota</taxon>
        <taxon>Fungi</taxon>
        <taxon>Dikarya</taxon>
        <taxon>Basidiomycota</taxon>
        <taxon>Agaricomycotina</taxon>
        <taxon>Agaricomycetes</taxon>
        <taxon>Polyporales</taxon>
        <taxon>Phanerochaetaceae</taxon>
        <taxon>Phanerochaete</taxon>
    </lineage>
</organism>
<sequence>MDADAAALWGVVRTPLIFGTLRHSLALSLVCALHFPLPPHSHLRRPYASLSCGPAHGVLLALPERRACHAVDLIHRPLPEISCDMLHSS</sequence>
<accession>A0A9P3GV76</accession>
<gene>
    <name evidence="1" type="ORF">PsYK624_161180</name>
</gene>
<keyword evidence="2" id="KW-1185">Reference proteome</keyword>